<dbReference type="GO" id="GO:0005737">
    <property type="term" value="C:cytoplasm"/>
    <property type="evidence" value="ECO:0007669"/>
    <property type="project" value="UniProtKB-SubCell"/>
</dbReference>
<feature type="binding site" evidence="7">
    <location>
        <position position="95"/>
    </location>
    <ligand>
        <name>4-imidazolone-5-propanoate</name>
        <dbReference type="ChEBI" id="CHEBI:77893"/>
    </ligand>
</feature>
<organism evidence="9 10">
    <name type="scientific">Thalassotalea mangrovi</name>
    <dbReference type="NCBI Taxonomy" id="2572245"/>
    <lineage>
        <taxon>Bacteria</taxon>
        <taxon>Pseudomonadati</taxon>
        <taxon>Pseudomonadota</taxon>
        <taxon>Gammaproteobacteria</taxon>
        <taxon>Alteromonadales</taxon>
        <taxon>Colwelliaceae</taxon>
        <taxon>Thalassotalea</taxon>
    </lineage>
</organism>
<dbReference type="CDD" id="cd01296">
    <property type="entry name" value="Imidazolone-5PH"/>
    <property type="match status" value="1"/>
</dbReference>
<keyword evidence="7" id="KW-0963">Cytoplasm</keyword>
<dbReference type="GO" id="GO:0019557">
    <property type="term" value="P:L-histidine catabolic process to glutamate and formate"/>
    <property type="evidence" value="ECO:0007669"/>
    <property type="project" value="UniProtKB-UniPathway"/>
</dbReference>
<gene>
    <name evidence="7" type="primary">hutI</name>
    <name evidence="9" type="ORF">E8M12_15395</name>
</gene>
<dbReference type="InterPro" id="IPR006680">
    <property type="entry name" value="Amidohydro-rel"/>
</dbReference>
<dbReference type="PANTHER" id="PTHR42752">
    <property type="entry name" value="IMIDAZOLONEPROPIONASE"/>
    <property type="match status" value="1"/>
</dbReference>
<feature type="binding site" evidence="7">
    <location>
        <position position="86"/>
    </location>
    <ligand>
        <name>Fe(3+)</name>
        <dbReference type="ChEBI" id="CHEBI:29034"/>
    </ligand>
</feature>
<dbReference type="GO" id="GO:0005506">
    <property type="term" value="F:iron ion binding"/>
    <property type="evidence" value="ECO:0007669"/>
    <property type="project" value="UniProtKB-UniRule"/>
</dbReference>
<dbReference type="Gene3D" id="2.30.40.10">
    <property type="entry name" value="Urease, subunit C, domain 1"/>
    <property type="match status" value="1"/>
</dbReference>
<feature type="binding site" evidence="7">
    <location>
        <position position="86"/>
    </location>
    <ligand>
        <name>Zn(2+)</name>
        <dbReference type="ChEBI" id="CHEBI:29105"/>
    </ligand>
</feature>
<feature type="binding site" evidence="7">
    <location>
        <position position="158"/>
    </location>
    <ligand>
        <name>4-imidazolone-5-propanoate</name>
        <dbReference type="ChEBI" id="CHEBI:77893"/>
    </ligand>
</feature>
<accession>A0A4U1B1W3</accession>
<dbReference type="Pfam" id="PF01979">
    <property type="entry name" value="Amidohydro_1"/>
    <property type="match status" value="1"/>
</dbReference>
<evidence type="ECO:0000256" key="4">
    <source>
        <dbReference type="ARBA" id="ARBA00022808"/>
    </source>
</evidence>
<feature type="binding site" evidence="7">
    <location>
        <position position="333"/>
    </location>
    <ligand>
        <name>N-formimidoyl-L-glutamate</name>
        <dbReference type="ChEBI" id="CHEBI:58928"/>
    </ligand>
</feature>
<evidence type="ECO:0000259" key="8">
    <source>
        <dbReference type="Pfam" id="PF01979"/>
    </source>
</evidence>
<evidence type="ECO:0000256" key="6">
    <source>
        <dbReference type="ARBA" id="ARBA00023004"/>
    </source>
</evidence>
<dbReference type="HAMAP" id="MF_00372">
    <property type="entry name" value="HutI"/>
    <property type="match status" value="1"/>
</dbReference>
<dbReference type="InterPro" id="IPR032466">
    <property type="entry name" value="Metal_Hydrolase"/>
</dbReference>
<protein>
    <recommendedName>
        <fullName evidence="1 7">Imidazolonepropionase</fullName>
        <ecNumber evidence="1 7">3.5.2.7</ecNumber>
    </recommendedName>
    <alternativeName>
        <fullName evidence="7">Imidazolone-5-propionate hydrolase</fullName>
    </alternativeName>
</protein>
<dbReference type="EMBL" id="SWDB01000040">
    <property type="protein sequence ID" value="TKB43249.1"/>
    <property type="molecule type" value="Genomic_DNA"/>
</dbReference>
<dbReference type="InterPro" id="IPR005920">
    <property type="entry name" value="HutI"/>
</dbReference>
<comment type="subcellular location">
    <subcellularLocation>
        <location evidence="7">Cytoplasm</location>
    </subcellularLocation>
</comment>
<dbReference type="Gene3D" id="3.20.20.140">
    <property type="entry name" value="Metal-dependent hydrolases"/>
    <property type="match status" value="1"/>
</dbReference>
<keyword evidence="4 7" id="KW-0369">Histidine metabolism</keyword>
<dbReference type="GO" id="GO:0019556">
    <property type="term" value="P:L-histidine catabolic process to glutamate and formamide"/>
    <property type="evidence" value="ECO:0007669"/>
    <property type="project" value="UniProtKB-UniRule"/>
</dbReference>
<sequence length="420" mass="44630">MSVSSSYSSNPLTWQLLFINANIATMNDGANSYGAIENGALAVTDGLIVWTGSMTEIAALDISDNANLQVIDVAGQWLLPGLVDCHTHIVYGGHRANEFELRLQGASYEEVAKAGGGIVSTVKATRDANEQELFASALARMQALQAEGVTTIEVKSGYGLDTETELKMLKVASRLGEQPGIEVRKTFLGAHALPVEFADNADGYIDVVCNEMLPAVAEANLADAVDVFCEGIGFNIEQTERVFKAAQQHNIAIKVHAEQLSDLGGTALAAKYQAMSSDHLEYLSEGGIKAMRDADMAAVLLPGAFYFLRETKLPPIEALREHGVAMAIATDANPGSSPIHSIQLMLNMACTLFRLTPAEAIAGVTIHGAKALGVDDKVGSLEVGKQADIAVFNIEQVAQLCYQYGVNPLTAVYKAGEKVA</sequence>
<dbReference type="PANTHER" id="PTHR42752:SF1">
    <property type="entry name" value="IMIDAZOLONEPROPIONASE-RELATED"/>
    <property type="match status" value="1"/>
</dbReference>
<dbReference type="OrthoDB" id="9776455at2"/>
<dbReference type="AlphaFoldDB" id="A0A4U1B1W3"/>
<feature type="binding site" evidence="7">
    <location>
        <position position="336"/>
    </location>
    <ligand>
        <name>4-imidazolone-5-propanoate</name>
        <dbReference type="ChEBI" id="CHEBI:77893"/>
    </ligand>
</feature>
<evidence type="ECO:0000256" key="2">
    <source>
        <dbReference type="ARBA" id="ARBA00022723"/>
    </source>
</evidence>
<feature type="binding site" evidence="7">
    <location>
        <position position="88"/>
    </location>
    <ligand>
        <name>Zn(2+)</name>
        <dbReference type="ChEBI" id="CHEBI:29105"/>
    </ligand>
</feature>
<evidence type="ECO:0000256" key="3">
    <source>
        <dbReference type="ARBA" id="ARBA00022801"/>
    </source>
</evidence>
<keyword evidence="3 7" id="KW-0378">Hydrolase</keyword>
<dbReference type="GO" id="GO:0050480">
    <property type="term" value="F:imidazolonepropionase activity"/>
    <property type="evidence" value="ECO:0007669"/>
    <property type="project" value="UniProtKB-UniRule"/>
</dbReference>
<evidence type="ECO:0000256" key="7">
    <source>
        <dbReference type="HAMAP-Rule" id="MF_00372"/>
    </source>
</evidence>
<dbReference type="GO" id="GO:0008270">
    <property type="term" value="F:zinc ion binding"/>
    <property type="evidence" value="ECO:0007669"/>
    <property type="project" value="UniProtKB-UniRule"/>
</dbReference>
<evidence type="ECO:0000313" key="9">
    <source>
        <dbReference type="EMBL" id="TKB43249.1"/>
    </source>
</evidence>
<comment type="cofactor">
    <cofactor evidence="7">
        <name>Zn(2+)</name>
        <dbReference type="ChEBI" id="CHEBI:29105"/>
    </cofactor>
    <cofactor evidence="7">
        <name>Fe(3+)</name>
        <dbReference type="ChEBI" id="CHEBI:29034"/>
    </cofactor>
    <text evidence="7">Binds 1 zinc or iron ion per subunit.</text>
</comment>
<comment type="similarity">
    <text evidence="7">Belongs to the metallo-dependent hydrolases superfamily. HutI family.</text>
</comment>
<proteinExistence type="inferred from homology"/>
<comment type="pathway">
    <text evidence="7">Amino-acid degradation; L-histidine degradation into L-glutamate; N-formimidoyl-L-glutamate from L-histidine: step 3/3.</text>
</comment>
<feature type="binding site" evidence="7">
    <location>
        <position position="259"/>
    </location>
    <ligand>
        <name>4-imidazolone-5-propanoate</name>
        <dbReference type="ChEBI" id="CHEBI:77893"/>
    </ligand>
</feature>
<dbReference type="EC" id="3.5.2.7" evidence="1 7"/>
<keyword evidence="2 7" id="KW-0479">Metal-binding</keyword>
<dbReference type="Proteomes" id="UP000307999">
    <property type="component" value="Unassembled WGS sequence"/>
</dbReference>
<evidence type="ECO:0000256" key="1">
    <source>
        <dbReference type="ARBA" id="ARBA00012864"/>
    </source>
</evidence>
<dbReference type="NCBIfam" id="TIGR01224">
    <property type="entry name" value="hutI"/>
    <property type="match status" value="1"/>
</dbReference>
<dbReference type="InterPro" id="IPR011059">
    <property type="entry name" value="Metal-dep_hydrolase_composite"/>
</dbReference>
<evidence type="ECO:0000256" key="5">
    <source>
        <dbReference type="ARBA" id="ARBA00022833"/>
    </source>
</evidence>
<feature type="binding site" evidence="7">
    <location>
        <position position="158"/>
    </location>
    <ligand>
        <name>N-formimidoyl-L-glutamate</name>
        <dbReference type="ChEBI" id="CHEBI:58928"/>
    </ligand>
</feature>
<dbReference type="UniPathway" id="UPA00379">
    <property type="reaction ID" value="UER00551"/>
</dbReference>
<comment type="caution">
    <text evidence="9">The sequence shown here is derived from an EMBL/GenBank/DDBJ whole genome shotgun (WGS) entry which is preliminary data.</text>
</comment>
<feature type="binding site" evidence="7">
    <location>
        <position position="331"/>
    </location>
    <ligand>
        <name>Fe(3+)</name>
        <dbReference type="ChEBI" id="CHEBI:29034"/>
    </ligand>
</feature>
<dbReference type="SUPFAM" id="SSF51338">
    <property type="entry name" value="Composite domain of metallo-dependent hydrolases"/>
    <property type="match status" value="1"/>
</dbReference>
<name>A0A4U1B1W3_9GAMM</name>
<dbReference type="SUPFAM" id="SSF51556">
    <property type="entry name" value="Metallo-dependent hydrolases"/>
    <property type="match status" value="1"/>
</dbReference>
<feature type="binding site" evidence="7">
    <location>
        <position position="191"/>
    </location>
    <ligand>
        <name>4-imidazolone-5-propanoate</name>
        <dbReference type="ChEBI" id="CHEBI:77893"/>
    </ligand>
</feature>
<feature type="binding site" evidence="7">
    <location>
        <position position="331"/>
    </location>
    <ligand>
        <name>Zn(2+)</name>
        <dbReference type="ChEBI" id="CHEBI:29105"/>
    </ligand>
</feature>
<keyword evidence="10" id="KW-1185">Reference proteome</keyword>
<keyword evidence="6 7" id="KW-0408">Iron</keyword>
<feature type="binding site" evidence="7">
    <location>
        <position position="335"/>
    </location>
    <ligand>
        <name>N-formimidoyl-L-glutamate</name>
        <dbReference type="ChEBI" id="CHEBI:58928"/>
    </ligand>
</feature>
<dbReference type="FunFam" id="3.20.20.140:FF:000007">
    <property type="entry name" value="Imidazolonepropionase"/>
    <property type="match status" value="1"/>
</dbReference>
<feature type="binding site" evidence="7">
    <location>
        <position position="256"/>
    </location>
    <ligand>
        <name>Fe(3+)</name>
        <dbReference type="ChEBI" id="CHEBI:29034"/>
    </ligand>
</feature>
<evidence type="ECO:0000313" key="10">
    <source>
        <dbReference type="Proteomes" id="UP000307999"/>
    </source>
</evidence>
<feature type="domain" description="Amidohydrolase-related" evidence="8">
    <location>
        <begin position="78"/>
        <end position="394"/>
    </location>
</feature>
<keyword evidence="5 7" id="KW-0862">Zinc</keyword>
<comment type="function">
    <text evidence="7">Catalyzes the hydrolytic cleavage of the carbon-nitrogen bond in imidazolone-5-propanoate to yield N-formimidoyl-L-glutamate. It is the third step in the universal histidine degradation pathway.</text>
</comment>
<reference evidence="9 10" key="1">
    <citation type="submission" date="2019-04" db="EMBL/GenBank/DDBJ databases">
        <title>Thalassotalea guangxiensis sp. nov., isolated from sediment of the coastal wetland.</title>
        <authorList>
            <person name="Zheng S."/>
            <person name="Zhang D."/>
        </authorList>
    </citation>
    <scope>NUCLEOTIDE SEQUENCE [LARGE SCALE GENOMIC DNA]</scope>
    <source>
        <strain evidence="9 10">ZS-4</strain>
    </source>
</reference>
<feature type="binding site" evidence="7">
    <location>
        <position position="256"/>
    </location>
    <ligand>
        <name>Zn(2+)</name>
        <dbReference type="ChEBI" id="CHEBI:29105"/>
    </ligand>
</feature>
<feature type="binding site" evidence="7">
    <location>
        <position position="88"/>
    </location>
    <ligand>
        <name>Fe(3+)</name>
        <dbReference type="ChEBI" id="CHEBI:29034"/>
    </ligand>
</feature>
<comment type="catalytic activity">
    <reaction evidence="7">
        <text>4-imidazolone-5-propanoate + H2O = N-formimidoyl-L-glutamate</text>
        <dbReference type="Rhea" id="RHEA:23660"/>
        <dbReference type="ChEBI" id="CHEBI:15377"/>
        <dbReference type="ChEBI" id="CHEBI:58928"/>
        <dbReference type="ChEBI" id="CHEBI:77893"/>
        <dbReference type="EC" id="3.5.2.7"/>
    </reaction>
</comment>